<gene>
    <name evidence="1" type="ORF">MNOR_LOCUS23150</name>
</gene>
<evidence type="ECO:0000313" key="2">
    <source>
        <dbReference type="Proteomes" id="UP001497623"/>
    </source>
</evidence>
<protein>
    <submittedName>
        <fullName evidence="1">Uncharacterized protein</fullName>
    </submittedName>
</protein>
<reference evidence="1 2" key="1">
    <citation type="submission" date="2024-05" db="EMBL/GenBank/DDBJ databases">
        <authorList>
            <person name="Wallberg A."/>
        </authorList>
    </citation>
    <scope>NUCLEOTIDE SEQUENCE [LARGE SCALE GENOMIC DNA]</scope>
</reference>
<evidence type="ECO:0000313" key="1">
    <source>
        <dbReference type="EMBL" id="CAL4122428.1"/>
    </source>
</evidence>
<proteinExistence type="predicted"/>
<keyword evidence="2" id="KW-1185">Reference proteome</keyword>
<sequence length="407" mass="46916">MGFKRRRGALIYLTASSTLLALGFLKTQHQGTFSQLDYLENTQWDSIGYDEYECGCPRSGQPITEEIEKSLCSDWATSRGSSQRVVSYSIYGNISDMKINKRYFSAIERRINEVAKYYKGWTVRLYHNFSSSDRASNGFLCNLYCKYHHFDPCQVLDLFPFDSSQRTPKSVTETNHDATNVHPNTEASARLVSEDNNHYAKDSNPSHPRVSDAAASSLLKRLTQQTVQSFSRLLIGKMWRFLVMADPLVSDFLVRDVDSVILPREVAAVEEWLYNSTAVLHAMRDHPSHNGLILAGMWGGSRARDGPLLKRLLEKMYKRKPREIWDYDQQLLHSIVWPEVLDTVLVHDAYYCANPHFRSHHRARAFPTQREGKFYVGWGESQNYTLDGIKTCPYQCRPMDHQDWTLC</sequence>
<dbReference type="EMBL" id="CAXKWB010020150">
    <property type="protein sequence ID" value="CAL4122428.1"/>
    <property type="molecule type" value="Genomic_DNA"/>
</dbReference>
<feature type="non-terminal residue" evidence="1">
    <location>
        <position position="407"/>
    </location>
</feature>
<dbReference type="Proteomes" id="UP001497623">
    <property type="component" value="Unassembled WGS sequence"/>
</dbReference>
<comment type="caution">
    <text evidence="1">The sequence shown here is derived from an EMBL/GenBank/DDBJ whole genome shotgun (WGS) entry which is preliminary data.</text>
</comment>
<accession>A0AAV2RBB6</accession>
<organism evidence="1 2">
    <name type="scientific">Meganyctiphanes norvegica</name>
    <name type="common">Northern krill</name>
    <name type="synonym">Thysanopoda norvegica</name>
    <dbReference type="NCBI Taxonomy" id="48144"/>
    <lineage>
        <taxon>Eukaryota</taxon>
        <taxon>Metazoa</taxon>
        <taxon>Ecdysozoa</taxon>
        <taxon>Arthropoda</taxon>
        <taxon>Crustacea</taxon>
        <taxon>Multicrustacea</taxon>
        <taxon>Malacostraca</taxon>
        <taxon>Eumalacostraca</taxon>
        <taxon>Eucarida</taxon>
        <taxon>Euphausiacea</taxon>
        <taxon>Euphausiidae</taxon>
        <taxon>Meganyctiphanes</taxon>
    </lineage>
</organism>
<dbReference type="AlphaFoldDB" id="A0AAV2RBB6"/>
<name>A0AAV2RBB6_MEGNR</name>